<reference evidence="3 4" key="1">
    <citation type="submission" date="2023-02" db="EMBL/GenBank/DDBJ databases">
        <authorList>
            <person name="Mo P."/>
        </authorList>
    </citation>
    <scope>NUCLEOTIDE SEQUENCE [LARGE SCALE GENOMIC DNA]</scope>
    <source>
        <strain evidence="3 4">HUAS 3</strain>
    </source>
</reference>
<dbReference type="RefSeq" id="WP_275033125.1">
    <property type="nucleotide sequence ID" value="NZ_CP118615.1"/>
</dbReference>
<organism evidence="3 4">
    <name type="scientific">Micromonospora cathayae</name>
    <dbReference type="NCBI Taxonomy" id="3028804"/>
    <lineage>
        <taxon>Bacteria</taxon>
        <taxon>Bacillati</taxon>
        <taxon>Actinomycetota</taxon>
        <taxon>Actinomycetes</taxon>
        <taxon>Micromonosporales</taxon>
        <taxon>Micromonosporaceae</taxon>
        <taxon>Micromonospora</taxon>
    </lineage>
</organism>
<accession>A0ABY7ZTW0</accession>
<gene>
    <name evidence="3" type="ORF">PVK37_07945</name>
</gene>
<dbReference type="EMBL" id="CP118615">
    <property type="protein sequence ID" value="WDZ86323.1"/>
    <property type="molecule type" value="Genomic_DNA"/>
</dbReference>
<keyword evidence="4" id="KW-1185">Reference proteome</keyword>
<evidence type="ECO:0008006" key="5">
    <source>
        <dbReference type="Google" id="ProtNLM"/>
    </source>
</evidence>
<feature type="region of interest" description="Disordered" evidence="1">
    <location>
        <begin position="48"/>
        <end position="68"/>
    </location>
</feature>
<dbReference type="Proteomes" id="UP001219605">
    <property type="component" value="Chromosome"/>
</dbReference>
<evidence type="ECO:0000256" key="2">
    <source>
        <dbReference type="SAM" id="SignalP"/>
    </source>
</evidence>
<name>A0ABY7ZTW0_9ACTN</name>
<feature type="signal peptide" evidence="2">
    <location>
        <begin position="1"/>
        <end position="28"/>
    </location>
</feature>
<sequence length="129" mass="13759">MQKMKRGALAIGTAIAFGVALGAAPASAAPSTRSPAVSFSDAPGITADCWTPRERTHNQHAHTGGAGQAVSHNGPYGACDSYEVPVAWVSVSCKYTNSYGNQWYYTDWGWIYANYLSFPYGGVTKTCTR</sequence>
<proteinExistence type="predicted"/>
<evidence type="ECO:0000256" key="1">
    <source>
        <dbReference type="SAM" id="MobiDB-lite"/>
    </source>
</evidence>
<feature type="chain" id="PRO_5045544235" description="SH3 domain-containing protein" evidence="2">
    <location>
        <begin position="29"/>
        <end position="129"/>
    </location>
</feature>
<evidence type="ECO:0000313" key="4">
    <source>
        <dbReference type="Proteomes" id="UP001219605"/>
    </source>
</evidence>
<evidence type="ECO:0000313" key="3">
    <source>
        <dbReference type="EMBL" id="WDZ86323.1"/>
    </source>
</evidence>
<keyword evidence="2" id="KW-0732">Signal</keyword>
<protein>
    <recommendedName>
        <fullName evidence="5">SH3 domain-containing protein</fullName>
    </recommendedName>
</protein>